<dbReference type="SUPFAM" id="SSF52151">
    <property type="entry name" value="FabD/lysophospholipase-like"/>
    <property type="match status" value="1"/>
</dbReference>
<dbReference type="EMBL" id="LMTR01000051">
    <property type="protein sequence ID" value="KWT69002.1"/>
    <property type="molecule type" value="Genomic_DNA"/>
</dbReference>
<proteinExistence type="predicted"/>
<sequence length="427" mass="46683">MFRVIGLTIGLVRARARPIAVACRLPRAGAAALSVAVAVVVVAGCASTSRLPAVPLSLAADAIPLDIPDARFYADTDTDRISKLATRSYQRAKAAGLVGHDNDAYQPHITRAFLAISGGGDDGAYGAGLLTGWSERGDRPNFAVVTGVSTGALSAPFVFLGSEYDRQLKSMYTETNPGDIFRPRTFMAAVADDAMADSTPLRERIDGYVDQRMVRRLAEEYGKGRILLILTTNLDQGRSVIWNIGAIASSDHPRARLLIVDILLASAAVPGVFPPVMINIAIDGRDYQEMHVDGGAIAQAFLYPPSFNLKAKLKELGVKGARPAAYVIRNGRLYRPEENVDRQTLKIAQQAISTMTASSAVNDIYRMYMTTKRDGVDFKLAYIEDDFGLPYKGPFDRDYMNALFEYGYRVGREGYRWHSTPPNYIEE</sequence>
<feature type="short sequence motif" description="GXGXXG" evidence="2">
    <location>
        <begin position="118"/>
        <end position="123"/>
    </location>
</feature>
<keyword evidence="4" id="KW-0449">Lipoprotein</keyword>
<keyword evidence="2" id="KW-0378">Hydrolase</keyword>
<dbReference type="PROSITE" id="PS51635">
    <property type="entry name" value="PNPLA"/>
    <property type="match status" value="1"/>
</dbReference>
<keyword evidence="5" id="KW-1185">Reference proteome</keyword>
<dbReference type="RefSeq" id="WP_083509621.1">
    <property type="nucleotide sequence ID" value="NZ_LMTR01000051.1"/>
</dbReference>
<organism evidence="4 5">
    <name type="scientific">Hyphomicrobium sulfonivorans</name>
    <dbReference type="NCBI Taxonomy" id="121290"/>
    <lineage>
        <taxon>Bacteria</taxon>
        <taxon>Pseudomonadati</taxon>
        <taxon>Pseudomonadota</taxon>
        <taxon>Alphaproteobacteria</taxon>
        <taxon>Hyphomicrobiales</taxon>
        <taxon>Hyphomicrobiaceae</taxon>
        <taxon>Hyphomicrobium</taxon>
    </lineage>
</organism>
<evidence type="ECO:0000259" key="3">
    <source>
        <dbReference type="PROSITE" id="PS51635"/>
    </source>
</evidence>
<dbReference type="AlphaFoldDB" id="A0A109BJ63"/>
<feature type="short sequence motif" description="GXSXG" evidence="2">
    <location>
        <begin position="147"/>
        <end position="151"/>
    </location>
</feature>
<dbReference type="PATRIC" id="fig|121290.4.peg.690"/>
<comment type="caution">
    <text evidence="4">The sequence shown here is derived from an EMBL/GenBank/DDBJ whole genome shotgun (WGS) entry which is preliminary data.</text>
</comment>
<protein>
    <submittedName>
        <fullName evidence="4">Putative lipoprotein</fullName>
    </submittedName>
</protein>
<gene>
    <name evidence="4" type="ORF">APY04_1739</name>
</gene>
<feature type="domain" description="PNPLA" evidence="3">
    <location>
        <begin position="114"/>
        <end position="309"/>
    </location>
</feature>
<dbReference type="Gene3D" id="3.40.1090.10">
    <property type="entry name" value="Cytosolic phospholipase A2 catalytic domain"/>
    <property type="match status" value="1"/>
</dbReference>
<feature type="active site" description="Proton acceptor" evidence="2">
    <location>
        <position position="293"/>
    </location>
</feature>
<dbReference type="Pfam" id="PF01734">
    <property type="entry name" value="Patatin"/>
    <property type="match status" value="1"/>
</dbReference>
<dbReference type="GO" id="GO:0016787">
    <property type="term" value="F:hydrolase activity"/>
    <property type="evidence" value="ECO:0007669"/>
    <property type="project" value="UniProtKB-UniRule"/>
</dbReference>
<dbReference type="OrthoDB" id="323481at2"/>
<evidence type="ECO:0000256" key="1">
    <source>
        <dbReference type="ARBA" id="ARBA00023098"/>
    </source>
</evidence>
<dbReference type="GO" id="GO:0016042">
    <property type="term" value="P:lipid catabolic process"/>
    <property type="evidence" value="ECO:0007669"/>
    <property type="project" value="UniProtKB-UniRule"/>
</dbReference>
<evidence type="ECO:0000313" key="5">
    <source>
        <dbReference type="Proteomes" id="UP000059074"/>
    </source>
</evidence>
<keyword evidence="2" id="KW-0442">Lipid degradation</keyword>
<dbReference type="InterPro" id="IPR016035">
    <property type="entry name" value="Acyl_Trfase/lysoPLipase"/>
</dbReference>
<name>A0A109BJ63_HYPSL</name>
<feature type="active site" description="Nucleophile" evidence="2">
    <location>
        <position position="149"/>
    </location>
</feature>
<evidence type="ECO:0000313" key="4">
    <source>
        <dbReference type="EMBL" id="KWT69002.1"/>
    </source>
</evidence>
<evidence type="ECO:0000256" key="2">
    <source>
        <dbReference type="PROSITE-ProRule" id="PRU01161"/>
    </source>
</evidence>
<dbReference type="STRING" id="121290.APY04_1739"/>
<reference evidence="4 5" key="1">
    <citation type="submission" date="2015-10" db="EMBL/GenBank/DDBJ databases">
        <title>Transcriptomic analysis of a linuron degrading triple-species bacterial consortium.</title>
        <authorList>
            <person name="Albers P."/>
        </authorList>
    </citation>
    <scope>NUCLEOTIDE SEQUENCE [LARGE SCALE GENOMIC DNA]</scope>
    <source>
        <strain evidence="4 5">WDL6</strain>
    </source>
</reference>
<accession>A0A109BJ63</accession>
<dbReference type="InterPro" id="IPR002641">
    <property type="entry name" value="PNPLA_dom"/>
</dbReference>
<keyword evidence="1 2" id="KW-0443">Lipid metabolism</keyword>
<feature type="short sequence motif" description="DGA/G" evidence="2">
    <location>
        <begin position="293"/>
        <end position="295"/>
    </location>
</feature>
<dbReference type="Proteomes" id="UP000059074">
    <property type="component" value="Unassembled WGS sequence"/>
</dbReference>